<feature type="domain" description="Glycosyltransferase 2-like" evidence="4">
    <location>
        <begin position="50"/>
        <end position="211"/>
    </location>
</feature>
<proteinExistence type="predicted"/>
<dbReference type="Gene3D" id="3.90.550.10">
    <property type="entry name" value="Spore Coat Polysaccharide Biosynthesis Protein SpsA, Chain A"/>
    <property type="match status" value="1"/>
</dbReference>
<keyword evidence="3" id="KW-0812">Transmembrane</keyword>
<dbReference type="SUPFAM" id="SSF53448">
    <property type="entry name" value="Nucleotide-diphospho-sugar transferases"/>
    <property type="match status" value="1"/>
</dbReference>
<evidence type="ECO:0000313" key="6">
    <source>
        <dbReference type="Proteomes" id="UP000066124"/>
    </source>
</evidence>
<dbReference type="InterPro" id="IPR001173">
    <property type="entry name" value="Glyco_trans_2-like"/>
</dbReference>
<dbReference type="PANTHER" id="PTHR43630">
    <property type="entry name" value="POLY-BETA-1,6-N-ACETYL-D-GLUCOSAMINE SYNTHASE"/>
    <property type="match status" value="1"/>
</dbReference>
<dbReference type="Proteomes" id="UP000066124">
    <property type="component" value="Chromosome"/>
</dbReference>
<accession>A0A0K1ITD0</accession>
<evidence type="ECO:0000259" key="4">
    <source>
        <dbReference type="Pfam" id="PF00535"/>
    </source>
</evidence>
<dbReference type="KEGG" id="hgi:ABY42_07385"/>
<evidence type="ECO:0000256" key="3">
    <source>
        <dbReference type="SAM" id="Phobius"/>
    </source>
</evidence>
<gene>
    <name evidence="5" type="ORF">ABY42_07385</name>
</gene>
<dbReference type="Pfam" id="PF00535">
    <property type="entry name" value="Glycos_transf_2"/>
    <property type="match status" value="1"/>
</dbReference>
<keyword evidence="3" id="KW-0472">Membrane</keyword>
<dbReference type="GeneID" id="25245771"/>
<reference evidence="6" key="1">
    <citation type="journal article" date="2015" name="J. Biotechnol.">
        <title>Complete genome sequence of Haloferax gibbonsii strain ARA6, a potential producer of polyhydroxyalkanoates and halocins isolated from Araruama, Rio de Janeiro, Brasil.</title>
        <authorList>
            <person name="Pinto L.H."/>
            <person name="D'Alincourt Carvalho-Assef A.P."/>
            <person name="Vieira R.P."/>
            <person name="Clementino M.M."/>
            <person name="Albano R.M."/>
        </authorList>
    </citation>
    <scope>NUCLEOTIDE SEQUENCE [LARGE SCALE GENOMIC DNA]</scope>
    <source>
        <strain evidence="6">ARA6</strain>
    </source>
</reference>
<name>A0A0K1ITD0_HALGI</name>
<feature type="transmembrane region" description="Helical" evidence="3">
    <location>
        <begin position="281"/>
        <end position="303"/>
    </location>
</feature>
<dbReference type="EMBL" id="CP011947">
    <property type="protein sequence ID" value="AKU07573.1"/>
    <property type="molecule type" value="Genomic_DNA"/>
</dbReference>
<sequence>MRARLRRLLAATFGLLSLTGVPYLVYLALLRVVDTSGSPARKSPDEPTVSIVLPTYNEASIIEAKLEDILALDYPMEKVEVVVADASDDDTPAVVRDFFAGRDAPELTLLHDDERRGVAPALNEAFAAASNELLFRTDADSKLAPDVLRQAAANLSDPTIGAVTGQQSEVLGDSEVESDYRGILTKIQGLESHLDSTFIFHGPCFAFRAEDFVPISDNSLADDTELALRIRRAGKRVVMDPAMAFTESGVSEFSKRRQRKDRRAMGLLKLLVQNRDMLGRYGFYGTVVLPFNWWFMVVSPWLLAATVALATAAGVLLAGPLGLAVPGAVAAFAWAGQSERLGPLQPLYAVFDSQVSLLVAAVELLRDEGDGTWELDRESREYFE</sequence>
<keyword evidence="2 5" id="KW-0808">Transferase</keyword>
<evidence type="ECO:0000313" key="5">
    <source>
        <dbReference type="EMBL" id="AKU07573.1"/>
    </source>
</evidence>
<feature type="transmembrane region" description="Helical" evidence="3">
    <location>
        <begin position="315"/>
        <end position="335"/>
    </location>
</feature>
<dbReference type="PATRIC" id="fig|35746.4.peg.1574"/>
<evidence type="ECO:0000256" key="1">
    <source>
        <dbReference type="ARBA" id="ARBA00022676"/>
    </source>
</evidence>
<evidence type="ECO:0000256" key="2">
    <source>
        <dbReference type="ARBA" id="ARBA00022679"/>
    </source>
</evidence>
<organism evidence="5 6">
    <name type="scientific">Haloferax gibbonsii</name>
    <dbReference type="NCBI Taxonomy" id="35746"/>
    <lineage>
        <taxon>Archaea</taxon>
        <taxon>Methanobacteriati</taxon>
        <taxon>Methanobacteriota</taxon>
        <taxon>Stenosarchaea group</taxon>
        <taxon>Halobacteria</taxon>
        <taxon>Halobacteriales</taxon>
        <taxon>Haloferacaceae</taxon>
        <taxon>Haloferax</taxon>
    </lineage>
</organism>
<dbReference type="GO" id="GO:0016757">
    <property type="term" value="F:glycosyltransferase activity"/>
    <property type="evidence" value="ECO:0007669"/>
    <property type="project" value="UniProtKB-KW"/>
</dbReference>
<dbReference type="InterPro" id="IPR029044">
    <property type="entry name" value="Nucleotide-diphossugar_trans"/>
</dbReference>
<keyword evidence="3" id="KW-1133">Transmembrane helix</keyword>
<protein>
    <submittedName>
        <fullName evidence="5">Glycosyl transferase family 2</fullName>
    </submittedName>
</protein>
<dbReference type="AlphaFoldDB" id="A0A0K1ITD0"/>
<dbReference type="PANTHER" id="PTHR43630:SF1">
    <property type="entry name" value="POLY-BETA-1,6-N-ACETYL-D-GLUCOSAMINE SYNTHASE"/>
    <property type="match status" value="1"/>
</dbReference>
<dbReference type="RefSeq" id="WP_050459075.1">
    <property type="nucleotide sequence ID" value="NZ_CP011947.1"/>
</dbReference>
<keyword evidence="1" id="KW-0328">Glycosyltransferase</keyword>